<gene>
    <name evidence="1" type="ORF">O6H91_06G053000</name>
</gene>
<accession>A0ACC2DE42</accession>
<dbReference type="Proteomes" id="UP001162992">
    <property type="component" value="Chromosome 6"/>
</dbReference>
<proteinExistence type="predicted"/>
<keyword evidence="2" id="KW-1185">Reference proteome</keyword>
<reference evidence="2" key="1">
    <citation type="journal article" date="2024" name="Proc. Natl. Acad. Sci. U.S.A.">
        <title>Extraordinary preservation of gene collinearity over three hundred million years revealed in homosporous lycophytes.</title>
        <authorList>
            <person name="Li C."/>
            <person name="Wickell D."/>
            <person name="Kuo L.Y."/>
            <person name="Chen X."/>
            <person name="Nie B."/>
            <person name="Liao X."/>
            <person name="Peng D."/>
            <person name="Ji J."/>
            <person name="Jenkins J."/>
            <person name="Williams M."/>
            <person name="Shu S."/>
            <person name="Plott C."/>
            <person name="Barry K."/>
            <person name="Rajasekar S."/>
            <person name="Grimwood J."/>
            <person name="Han X."/>
            <person name="Sun S."/>
            <person name="Hou Z."/>
            <person name="He W."/>
            <person name="Dai G."/>
            <person name="Sun C."/>
            <person name="Schmutz J."/>
            <person name="Leebens-Mack J.H."/>
            <person name="Li F.W."/>
            <person name="Wang L."/>
        </authorList>
    </citation>
    <scope>NUCLEOTIDE SEQUENCE [LARGE SCALE GENOMIC DNA]</scope>
    <source>
        <strain evidence="2">cv. PW_Plant_1</strain>
    </source>
</reference>
<organism evidence="1 2">
    <name type="scientific">Diphasiastrum complanatum</name>
    <name type="common">Issler's clubmoss</name>
    <name type="synonym">Lycopodium complanatum</name>
    <dbReference type="NCBI Taxonomy" id="34168"/>
    <lineage>
        <taxon>Eukaryota</taxon>
        <taxon>Viridiplantae</taxon>
        <taxon>Streptophyta</taxon>
        <taxon>Embryophyta</taxon>
        <taxon>Tracheophyta</taxon>
        <taxon>Lycopodiopsida</taxon>
        <taxon>Lycopodiales</taxon>
        <taxon>Lycopodiaceae</taxon>
        <taxon>Lycopodioideae</taxon>
        <taxon>Diphasiastrum</taxon>
    </lineage>
</organism>
<sequence length="103" mass="11623">MRACWPVRGGRVPKAQRNRVRFWAAIRLHAGGLLTNFLYLGFGAGDALLIVDSCSVIWTQHGSTVHFPATLVYVCFIMTDWNLNYKSSLPCRDANVLRAQLDR</sequence>
<evidence type="ECO:0000313" key="2">
    <source>
        <dbReference type="Proteomes" id="UP001162992"/>
    </source>
</evidence>
<name>A0ACC2DE42_DIPCM</name>
<dbReference type="EMBL" id="CM055097">
    <property type="protein sequence ID" value="KAJ7552380.1"/>
    <property type="molecule type" value="Genomic_DNA"/>
</dbReference>
<comment type="caution">
    <text evidence="1">The sequence shown here is derived from an EMBL/GenBank/DDBJ whole genome shotgun (WGS) entry which is preliminary data.</text>
</comment>
<evidence type="ECO:0000313" key="1">
    <source>
        <dbReference type="EMBL" id="KAJ7552380.1"/>
    </source>
</evidence>
<protein>
    <submittedName>
        <fullName evidence="1">Uncharacterized protein</fullName>
    </submittedName>
</protein>